<keyword evidence="2" id="KW-1133">Transmembrane helix</keyword>
<accession>A0A140L176</accession>
<comment type="caution">
    <text evidence="4">The sequence shown here is derived from an EMBL/GenBank/DDBJ whole genome shotgun (WGS) entry which is preliminary data.</text>
</comment>
<dbReference type="Gene3D" id="1.20.120.1220">
    <property type="match status" value="1"/>
</dbReference>
<dbReference type="InParanoid" id="A0A140L176"/>
<dbReference type="Proteomes" id="UP000070427">
    <property type="component" value="Unassembled WGS sequence"/>
</dbReference>
<dbReference type="STRING" id="520764.AN618_23470"/>
<feature type="domain" description="Prepilin type IV endopeptidase peptidase" evidence="3">
    <location>
        <begin position="13"/>
        <end position="116"/>
    </location>
</feature>
<dbReference type="RefSeq" id="WP_066355400.1">
    <property type="nucleotide sequence ID" value="NZ_LOED01000053.1"/>
</dbReference>
<dbReference type="PANTHER" id="PTHR30487:SF0">
    <property type="entry name" value="PREPILIN LEADER PEPTIDASE_N-METHYLTRANSFERASE-RELATED"/>
    <property type="match status" value="1"/>
</dbReference>
<dbReference type="GO" id="GO:0004190">
    <property type="term" value="F:aspartic-type endopeptidase activity"/>
    <property type="evidence" value="ECO:0007669"/>
    <property type="project" value="InterPro"/>
</dbReference>
<dbReference type="EMBL" id="LOED01000053">
    <property type="protein sequence ID" value="KXG74301.1"/>
    <property type="molecule type" value="Genomic_DNA"/>
</dbReference>
<dbReference type="GO" id="GO:0006465">
    <property type="term" value="P:signal peptide processing"/>
    <property type="evidence" value="ECO:0007669"/>
    <property type="project" value="TreeGrafter"/>
</dbReference>
<evidence type="ECO:0000256" key="2">
    <source>
        <dbReference type="SAM" id="Phobius"/>
    </source>
</evidence>
<dbReference type="PANTHER" id="PTHR30487">
    <property type="entry name" value="TYPE 4 PREPILIN-LIKE PROTEINS LEADER PEPTIDE-PROCESSING ENZYME"/>
    <property type="match status" value="1"/>
</dbReference>
<comment type="similarity">
    <text evidence="1">Belongs to the peptidase A24 family.</text>
</comment>
<dbReference type="InterPro" id="IPR050882">
    <property type="entry name" value="Prepilin_peptidase/N-MTase"/>
</dbReference>
<reference evidence="4 5" key="1">
    <citation type="submission" date="2015-12" db="EMBL/GenBank/DDBJ databases">
        <title>Draft genome sequnece of Fervidicola ferrireducens strain Y170.</title>
        <authorList>
            <person name="Patel B.K."/>
        </authorList>
    </citation>
    <scope>NUCLEOTIDE SEQUENCE [LARGE SCALE GENOMIC DNA]</scope>
    <source>
        <strain evidence="4 5">Y170</strain>
    </source>
</reference>
<feature type="transmembrane region" description="Helical" evidence="2">
    <location>
        <begin position="100"/>
        <end position="121"/>
    </location>
</feature>
<evidence type="ECO:0000313" key="4">
    <source>
        <dbReference type="EMBL" id="KXG74301.1"/>
    </source>
</evidence>
<keyword evidence="2" id="KW-0812">Transmembrane</keyword>
<feature type="transmembrane region" description="Helical" evidence="2">
    <location>
        <begin position="63"/>
        <end position="80"/>
    </location>
</feature>
<keyword evidence="2" id="KW-0472">Membrane</keyword>
<feature type="transmembrane region" description="Helical" evidence="2">
    <location>
        <begin position="36"/>
        <end position="56"/>
    </location>
</feature>
<dbReference type="AlphaFoldDB" id="A0A140L176"/>
<feature type="transmembrane region" description="Helical" evidence="2">
    <location>
        <begin position="5"/>
        <end position="24"/>
    </location>
</feature>
<keyword evidence="5" id="KW-1185">Reference proteome</keyword>
<dbReference type="InterPro" id="IPR000045">
    <property type="entry name" value="Prepilin_IV_endopep_pep"/>
</dbReference>
<organism evidence="4 5">
    <name type="scientific">Fervidicola ferrireducens</name>
    <dbReference type="NCBI Taxonomy" id="520764"/>
    <lineage>
        <taxon>Bacteria</taxon>
        <taxon>Bacillati</taxon>
        <taxon>Bacillota</taxon>
        <taxon>Clostridia</taxon>
        <taxon>Thermosediminibacterales</taxon>
        <taxon>Thermosediminibacteraceae</taxon>
        <taxon>Fervidicola</taxon>
    </lineage>
</organism>
<evidence type="ECO:0000259" key="3">
    <source>
        <dbReference type="Pfam" id="PF01478"/>
    </source>
</evidence>
<evidence type="ECO:0000313" key="5">
    <source>
        <dbReference type="Proteomes" id="UP000070427"/>
    </source>
</evidence>
<dbReference type="GO" id="GO:0005886">
    <property type="term" value="C:plasma membrane"/>
    <property type="evidence" value="ECO:0007669"/>
    <property type="project" value="TreeGrafter"/>
</dbReference>
<protein>
    <recommendedName>
        <fullName evidence="3">Prepilin type IV endopeptidase peptidase domain-containing protein</fullName>
    </recommendedName>
</protein>
<gene>
    <name evidence="4" type="ORF">AN618_23470</name>
</gene>
<proteinExistence type="inferred from homology"/>
<sequence length="172" mass="18474">MIGEYAGYISLLLIIFLAIGASYWDIKYRKIPNKLTFPMMLAGMVIGFIQGGPAGFMENIKGLLVGFAFLLAFYLTIGGIGEGDIKLLAAFGALGGPAYVVKAAIYGVIFGGIYAVLYLLFKRKLIATLKWIALLLPGLVCKDIRESISYADETMPYGPFLAAGAVLALFLA</sequence>
<evidence type="ECO:0000256" key="1">
    <source>
        <dbReference type="ARBA" id="ARBA00005801"/>
    </source>
</evidence>
<name>A0A140L176_9FIRM</name>
<dbReference type="Pfam" id="PF01478">
    <property type="entry name" value="Peptidase_A24"/>
    <property type="match status" value="1"/>
</dbReference>